<sequence length="186" mass="22120">MYDYPPSLNVSIETFFESIDNQLKSYNVEWESEFKKEIIEINFLQSACLNIAKSLYHVCGVFKKTDGLKYVNAFLKKYIYSDHQNTTKELIFKSHRHLRDKYLKSLKQNNGIRSNNASNVDETFDIHAEAKKFEKSMFKNEEKGLEYSVEHYIERHRIYAVSSYEKFFELVPSLSSYTRYLLENDI</sequence>
<protein>
    <submittedName>
        <fullName evidence="2">HEPN_AbiU2 domain-containing protein</fullName>
    </submittedName>
</protein>
<proteinExistence type="predicted"/>
<accession>A0A0N5BF16</accession>
<keyword evidence="1" id="KW-1185">Reference proteome</keyword>
<evidence type="ECO:0000313" key="1">
    <source>
        <dbReference type="Proteomes" id="UP000046392"/>
    </source>
</evidence>
<organism evidence="1 2">
    <name type="scientific">Strongyloides papillosus</name>
    <name type="common">Intestinal threadworm</name>
    <dbReference type="NCBI Taxonomy" id="174720"/>
    <lineage>
        <taxon>Eukaryota</taxon>
        <taxon>Metazoa</taxon>
        <taxon>Ecdysozoa</taxon>
        <taxon>Nematoda</taxon>
        <taxon>Chromadorea</taxon>
        <taxon>Rhabditida</taxon>
        <taxon>Tylenchina</taxon>
        <taxon>Panagrolaimomorpha</taxon>
        <taxon>Strongyloidoidea</taxon>
        <taxon>Strongyloididae</taxon>
        <taxon>Strongyloides</taxon>
    </lineage>
</organism>
<evidence type="ECO:0000313" key="2">
    <source>
        <dbReference type="WBParaSite" id="SPAL_0000458600.1"/>
    </source>
</evidence>
<dbReference type="WBParaSite" id="SPAL_0000458600.1">
    <property type="protein sequence ID" value="SPAL_0000458600.1"/>
    <property type="gene ID" value="SPAL_0000458600"/>
</dbReference>
<dbReference type="Proteomes" id="UP000046392">
    <property type="component" value="Unplaced"/>
</dbReference>
<dbReference type="AlphaFoldDB" id="A0A0N5BF16"/>
<name>A0A0N5BF16_STREA</name>
<reference evidence="2" key="1">
    <citation type="submission" date="2017-02" db="UniProtKB">
        <authorList>
            <consortium name="WormBaseParasite"/>
        </authorList>
    </citation>
    <scope>IDENTIFICATION</scope>
</reference>